<dbReference type="EMBL" id="WKJH01000005">
    <property type="protein sequence ID" value="MRX64330.1"/>
    <property type="molecule type" value="Genomic_DNA"/>
</dbReference>
<sequence>MRIVVSAVVAVFLFNSCIPLRIAPDIHDYKITKGKSFKKGLPKREMFVFEDPKEADGFYDYVNIKFQLNNENVYDDVPFEINTQTYFFSFYEVEIPDKTINLFPAVLDVFVNAALGNEDVEPIFSDDENGVTRNGHWYIAIEAYSDYEKDCLKVGSLSREVVLNYLRALKKEYISTHNYNETVFKN</sequence>
<name>A0A6I2MP84_9FLAO</name>
<dbReference type="RefSeq" id="WP_154366080.1">
    <property type="nucleotide sequence ID" value="NZ_WKJH01000005.1"/>
</dbReference>
<reference evidence="1 2" key="1">
    <citation type="submission" date="2019-11" db="EMBL/GenBank/DDBJ databases">
        <title>Maribacter lutea sp. nov., a marine bacterium isolated from intertidal sand.</title>
        <authorList>
            <person name="Liu A."/>
        </authorList>
    </citation>
    <scope>NUCLEOTIDE SEQUENCE [LARGE SCALE GENOMIC DNA]</scope>
    <source>
        <strain evidence="1 2">RZ05</strain>
    </source>
</reference>
<evidence type="ECO:0000313" key="2">
    <source>
        <dbReference type="Proteomes" id="UP000443153"/>
    </source>
</evidence>
<organism evidence="1 2">
    <name type="scientific">Maribacter luteus</name>
    <dbReference type="NCBI Taxonomy" id="2594478"/>
    <lineage>
        <taxon>Bacteria</taxon>
        <taxon>Pseudomonadati</taxon>
        <taxon>Bacteroidota</taxon>
        <taxon>Flavobacteriia</taxon>
        <taxon>Flavobacteriales</taxon>
        <taxon>Flavobacteriaceae</taxon>
        <taxon>Maribacter</taxon>
    </lineage>
</organism>
<proteinExistence type="predicted"/>
<comment type="caution">
    <text evidence="1">The sequence shown here is derived from an EMBL/GenBank/DDBJ whole genome shotgun (WGS) entry which is preliminary data.</text>
</comment>
<protein>
    <submittedName>
        <fullName evidence="1">Uncharacterized protein</fullName>
    </submittedName>
</protein>
<gene>
    <name evidence="1" type="ORF">GJ691_09115</name>
</gene>
<dbReference type="AlphaFoldDB" id="A0A6I2MP84"/>
<accession>A0A6I2MP84</accession>
<dbReference type="Proteomes" id="UP000443153">
    <property type="component" value="Unassembled WGS sequence"/>
</dbReference>
<evidence type="ECO:0000313" key="1">
    <source>
        <dbReference type="EMBL" id="MRX64330.1"/>
    </source>
</evidence>
<keyword evidence="2" id="KW-1185">Reference proteome</keyword>
<dbReference type="OrthoDB" id="1164799at2"/>